<gene>
    <name evidence="2" type="ORF">GCM10010191_39830</name>
</gene>
<evidence type="ECO:0000256" key="1">
    <source>
        <dbReference type="SAM" id="MobiDB-lite"/>
    </source>
</evidence>
<dbReference type="EMBL" id="BAAARW010000012">
    <property type="protein sequence ID" value="GAA2423737.1"/>
    <property type="molecule type" value="Genomic_DNA"/>
</dbReference>
<proteinExistence type="predicted"/>
<sequence>MLLYDLDPGLLGGLARWLVETGAGPGAAYRTVVVGAGAGEDDLWVGLRPPRRGEALPFSPEPGPLAEVPGRPPAVVLVPDLARTGMAGARAAVTALGSDVLHLERDGLEALWRPRARWLAACRREDMGKLSPHLLDRFAVRVDAAGLREGDLPGPAPIRPRRTARMTAAAVDRAVRVGGAAPGVRRELALARIARCLATLDGAVTVDAAAVDEAARLLGFAEPETGPEPPAPVAAGGRGAEGRPAVAAPDRPVEASHAVREVVAAPPVEPLAAGPLPPVAVDTPYPEDVLDGEREPMSLRAPWARRSTVRALRGAPLGTVPAHHVHDIAVVATLLEAAKHQAVRCPDHFAGDPRPPHLAPPDLRRYRRAQVPGRLFALLLDHTCRGDWDWYEALSPFLRWSYTQRAVVCVVEVGARDAPGELAARRRIGRNLLDPGIVRALDGAPGRATPLAHGLVLVADSLTRHLHRERAAVEEALLVVVTDGRGNVPLRDSVSGRAPEGVGRRGVEDALSVAREIRAMRRVRVVLVDPRPHAGAGLVAELGEALGGAVVPGRDHPDGA</sequence>
<name>A0ABN3J775_9ACTN</name>
<feature type="region of interest" description="Disordered" evidence="1">
    <location>
        <begin position="221"/>
        <end position="246"/>
    </location>
</feature>
<dbReference type="Proteomes" id="UP001501231">
    <property type="component" value="Unassembled WGS sequence"/>
</dbReference>
<reference evidence="2 3" key="1">
    <citation type="journal article" date="2019" name="Int. J. Syst. Evol. Microbiol.">
        <title>The Global Catalogue of Microorganisms (GCM) 10K type strain sequencing project: providing services to taxonomists for standard genome sequencing and annotation.</title>
        <authorList>
            <consortium name="The Broad Institute Genomics Platform"/>
            <consortium name="The Broad Institute Genome Sequencing Center for Infectious Disease"/>
            <person name="Wu L."/>
            <person name="Ma J."/>
        </authorList>
    </citation>
    <scope>NUCLEOTIDE SEQUENCE [LARGE SCALE GENOMIC DNA]</scope>
    <source>
        <strain evidence="2 3">JCM 3325</strain>
    </source>
</reference>
<keyword evidence="3" id="KW-1185">Reference proteome</keyword>
<comment type="caution">
    <text evidence="2">The sequence shown here is derived from an EMBL/GenBank/DDBJ whole genome shotgun (WGS) entry which is preliminary data.</text>
</comment>
<evidence type="ECO:0000313" key="3">
    <source>
        <dbReference type="Proteomes" id="UP001501231"/>
    </source>
</evidence>
<protein>
    <submittedName>
        <fullName evidence="2">Magnesium chelatase</fullName>
    </submittedName>
</protein>
<evidence type="ECO:0000313" key="2">
    <source>
        <dbReference type="EMBL" id="GAA2423737.1"/>
    </source>
</evidence>
<organism evidence="2 3">
    <name type="scientific">Actinomadura vinacea</name>
    <dbReference type="NCBI Taxonomy" id="115336"/>
    <lineage>
        <taxon>Bacteria</taxon>
        <taxon>Bacillati</taxon>
        <taxon>Actinomycetota</taxon>
        <taxon>Actinomycetes</taxon>
        <taxon>Streptosporangiales</taxon>
        <taxon>Thermomonosporaceae</taxon>
        <taxon>Actinomadura</taxon>
    </lineage>
</organism>
<accession>A0ABN3J775</accession>